<evidence type="ECO:0000313" key="15">
    <source>
        <dbReference type="EMBL" id="EAS03713.1"/>
    </source>
</evidence>
<dbReference type="GO" id="GO:0005096">
    <property type="term" value="F:GTPase activator activity"/>
    <property type="evidence" value="ECO:0007669"/>
    <property type="project" value="TreeGrafter"/>
</dbReference>
<dbReference type="GeneID" id="7841960"/>
<dbReference type="Gene3D" id="2.30.30.380">
    <property type="entry name" value="Zn-finger domain of Sec23/24"/>
    <property type="match status" value="1"/>
</dbReference>
<keyword evidence="16" id="KW-1185">Reference proteome</keyword>
<reference evidence="16" key="1">
    <citation type="journal article" date="2006" name="PLoS Biol.">
        <title>Macronuclear genome sequence of the ciliate Tetrahymena thermophila, a model eukaryote.</title>
        <authorList>
            <person name="Eisen J.A."/>
            <person name="Coyne R.S."/>
            <person name="Wu M."/>
            <person name="Wu D."/>
            <person name="Thiagarajan M."/>
            <person name="Wortman J.R."/>
            <person name="Badger J.H."/>
            <person name="Ren Q."/>
            <person name="Amedeo P."/>
            <person name="Jones K.M."/>
            <person name="Tallon L.J."/>
            <person name="Delcher A.L."/>
            <person name="Salzberg S.L."/>
            <person name="Silva J.C."/>
            <person name="Haas B.J."/>
            <person name="Majoros W.H."/>
            <person name="Farzad M."/>
            <person name="Carlton J.M."/>
            <person name="Smith R.K. Jr."/>
            <person name="Garg J."/>
            <person name="Pearlman R.E."/>
            <person name="Karrer K.M."/>
            <person name="Sun L."/>
            <person name="Manning G."/>
            <person name="Elde N.C."/>
            <person name="Turkewitz A.P."/>
            <person name="Asai D.J."/>
            <person name="Wilkes D.E."/>
            <person name="Wang Y."/>
            <person name="Cai H."/>
            <person name="Collins K."/>
            <person name="Stewart B.A."/>
            <person name="Lee S.R."/>
            <person name="Wilamowska K."/>
            <person name="Weinberg Z."/>
            <person name="Ruzzo W.L."/>
            <person name="Wloga D."/>
            <person name="Gaertig J."/>
            <person name="Frankel J."/>
            <person name="Tsao C.-C."/>
            <person name="Gorovsky M.A."/>
            <person name="Keeling P.J."/>
            <person name="Waller R.F."/>
            <person name="Patron N.J."/>
            <person name="Cherry J.M."/>
            <person name="Stover N.A."/>
            <person name="Krieger C.J."/>
            <person name="del Toro C."/>
            <person name="Ryder H.F."/>
            <person name="Williamson S.C."/>
            <person name="Barbeau R.A."/>
            <person name="Hamilton E.P."/>
            <person name="Orias E."/>
        </authorList>
    </citation>
    <scope>NUCLEOTIDE SEQUENCE [LARGE SCALE GENOMIC DNA]</scope>
    <source>
        <strain evidence="16">SB210</strain>
    </source>
</reference>
<comment type="subcellular location">
    <subcellularLocation>
        <location evidence="10">Cytoplasmic vesicle</location>
        <location evidence="10">COPII-coated vesicle membrane</location>
        <topology evidence="10">Peripheral membrane protein</topology>
        <orientation evidence="10">Cytoplasmic side</orientation>
    </subcellularLocation>
    <subcellularLocation>
        <location evidence="10">Endoplasmic reticulum membrane</location>
        <topology evidence="10">Peripheral membrane protein</topology>
        <orientation evidence="10">Cytoplasmic side</orientation>
    </subcellularLocation>
</comment>
<dbReference type="FunCoup" id="I7MM01">
    <property type="interactions" value="399"/>
</dbReference>
<evidence type="ECO:0000256" key="2">
    <source>
        <dbReference type="ARBA" id="ARBA00022448"/>
    </source>
</evidence>
<dbReference type="SUPFAM" id="SSF82754">
    <property type="entry name" value="C-terminal, gelsolin-like domain of Sec23/24"/>
    <property type="match status" value="1"/>
</dbReference>
<evidence type="ECO:0000256" key="8">
    <source>
        <dbReference type="ARBA" id="ARBA00023136"/>
    </source>
</evidence>
<accession>I7MM01</accession>
<protein>
    <recommendedName>
        <fullName evidence="10">Protein transport protein SEC23</fullName>
    </recommendedName>
</protein>
<dbReference type="SUPFAM" id="SSF82919">
    <property type="entry name" value="Zn-finger domain of Sec23/24"/>
    <property type="match status" value="1"/>
</dbReference>
<dbReference type="InterPro" id="IPR012990">
    <property type="entry name" value="Beta-sandwich_Sec23_24"/>
</dbReference>
<dbReference type="PANTHER" id="PTHR11141">
    <property type="entry name" value="PROTEIN TRANSPORT PROTEIN SEC23"/>
    <property type="match status" value="1"/>
</dbReference>
<dbReference type="Proteomes" id="UP000009168">
    <property type="component" value="Unassembled WGS sequence"/>
</dbReference>
<dbReference type="InterPro" id="IPR006900">
    <property type="entry name" value="Sec23/24_helical_dom"/>
</dbReference>
<dbReference type="SUPFAM" id="SSF81995">
    <property type="entry name" value="beta-sandwich domain of Sec23/24"/>
    <property type="match status" value="1"/>
</dbReference>
<dbReference type="AlphaFoldDB" id="I7MM01"/>
<evidence type="ECO:0000256" key="10">
    <source>
        <dbReference type="RuleBase" id="RU365030"/>
    </source>
</evidence>
<dbReference type="PANTHER" id="PTHR11141:SF0">
    <property type="entry name" value="PROTEIN TRANSPORT PROTEIN SEC23"/>
    <property type="match status" value="1"/>
</dbReference>
<keyword evidence="8 10" id="KW-0472">Membrane</keyword>
<dbReference type="InterPro" id="IPR006895">
    <property type="entry name" value="Znf_Sec23_Sec24"/>
</dbReference>
<dbReference type="eggNOG" id="KOG1986">
    <property type="taxonomic scope" value="Eukaryota"/>
</dbReference>
<dbReference type="SUPFAM" id="SSF53300">
    <property type="entry name" value="vWA-like"/>
    <property type="match status" value="1"/>
</dbReference>
<evidence type="ECO:0000259" key="14">
    <source>
        <dbReference type="Pfam" id="PF08033"/>
    </source>
</evidence>
<keyword evidence="5 10" id="KW-0862">Zinc</keyword>
<dbReference type="Gene3D" id="3.40.50.410">
    <property type="entry name" value="von Willebrand factor, type A domain"/>
    <property type="match status" value="1"/>
</dbReference>
<dbReference type="Gene3D" id="3.40.20.10">
    <property type="entry name" value="Severin"/>
    <property type="match status" value="1"/>
</dbReference>
<dbReference type="KEGG" id="tet:TTHERM_00474750"/>
<organism evidence="15 16">
    <name type="scientific">Tetrahymena thermophila (strain SB210)</name>
    <dbReference type="NCBI Taxonomy" id="312017"/>
    <lineage>
        <taxon>Eukaryota</taxon>
        <taxon>Sar</taxon>
        <taxon>Alveolata</taxon>
        <taxon>Ciliophora</taxon>
        <taxon>Intramacronucleata</taxon>
        <taxon>Oligohymenophorea</taxon>
        <taxon>Hymenostomatida</taxon>
        <taxon>Tetrahymenina</taxon>
        <taxon>Tetrahymenidae</taxon>
        <taxon>Tetrahymena</taxon>
    </lineage>
</organism>
<evidence type="ECO:0000256" key="4">
    <source>
        <dbReference type="ARBA" id="ARBA00022824"/>
    </source>
</evidence>
<dbReference type="FunFam" id="3.40.50.410:FF:000043">
    <property type="entry name" value="Protein transport protein SEC23"/>
    <property type="match status" value="1"/>
</dbReference>
<feature type="domain" description="Sec23/Sec24 beta-sandwich" evidence="14">
    <location>
        <begin position="393"/>
        <end position="492"/>
    </location>
</feature>
<evidence type="ECO:0000259" key="13">
    <source>
        <dbReference type="Pfam" id="PF04815"/>
    </source>
</evidence>
<dbReference type="RefSeq" id="XP_001023958.1">
    <property type="nucleotide sequence ID" value="XM_001023958.3"/>
</dbReference>
<dbReference type="FunFam" id="2.30.30.380:FF:000001">
    <property type="entry name" value="Protein transport protein SEC23"/>
    <property type="match status" value="1"/>
</dbReference>
<dbReference type="Gene3D" id="1.20.120.730">
    <property type="entry name" value="Sec23/Sec24 helical domain"/>
    <property type="match status" value="1"/>
</dbReference>
<dbReference type="InterPro" id="IPR036465">
    <property type="entry name" value="vWFA_dom_sf"/>
</dbReference>
<dbReference type="InterPro" id="IPR006896">
    <property type="entry name" value="Sec23/24_trunk_dom"/>
</dbReference>
<dbReference type="HOGENOM" id="CLU_008658_3_0_1"/>
<dbReference type="InterPro" id="IPR029006">
    <property type="entry name" value="ADF-H/Gelsolin-like_dom_sf"/>
</dbReference>
<dbReference type="Pfam" id="PF04815">
    <property type="entry name" value="Sec23_helical"/>
    <property type="match status" value="1"/>
</dbReference>
<keyword evidence="3 10" id="KW-0479">Metal-binding</keyword>
<dbReference type="OMA" id="FPPHYAE"/>
<name>I7MM01_TETTS</name>
<evidence type="ECO:0000256" key="7">
    <source>
        <dbReference type="ARBA" id="ARBA00022927"/>
    </source>
</evidence>
<evidence type="ECO:0000259" key="12">
    <source>
        <dbReference type="Pfam" id="PF04811"/>
    </source>
</evidence>
<dbReference type="STRING" id="312017.I7MM01"/>
<keyword evidence="9 10" id="KW-0968">Cytoplasmic vesicle</keyword>
<dbReference type="InterPro" id="IPR036175">
    <property type="entry name" value="Sec23/24_helical_dom_sf"/>
</dbReference>
<keyword evidence="10" id="KW-0963">Cytoplasm</keyword>
<keyword evidence="4 10" id="KW-0256">Endoplasmic reticulum</keyword>
<dbReference type="GO" id="GO:0030127">
    <property type="term" value="C:COPII vesicle coat"/>
    <property type="evidence" value="ECO:0007669"/>
    <property type="project" value="InterPro"/>
</dbReference>
<keyword evidence="6 10" id="KW-0931">ER-Golgi transport</keyword>
<dbReference type="Gene3D" id="2.60.40.1670">
    <property type="entry name" value="beta-sandwich domain of Sec23/24"/>
    <property type="match status" value="1"/>
</dbReference>
<comment type="function">
    <text evidence="10">Component of the coat protein complex II (COPII) which promotes the formation of transport vesicles from the endoplasmic reticulum (ER). The coat has two main functions, the physical deformation of the endoplasmic reticulum membrane into vesicles and the selection of cargo molecules.</text>
</comment>
<sequence>MIDIYEIEQKDGVRCVWNNIPPTKLAATRAVVPIGIHYTPYKELDPSNRMEYEALRCRCQAILNPYCQVDFNQKFWICPFCTSRNPFPQIYHQITPQNLPAELMEDYSTIEYVYSKEKPVPNIFLLVVDVSLEQIELEALRDSIQQSLNIIPPDSYVGLITFGKFVFVHELGFQECPKSYAFKGSKDYTTTQVQEMLGLIAPGTQPKPGKNMDVIKRFLLPLNECEFTLNSILDDLQPDPWNVPQGEREQRASGVAINAAISLIEACPIPGSRVMFFTGGPCTIGPGQVFGIKQEETPRSYLDIGQDNSIAQYVKKATKYYQTLALRAIKSQITVDIYGFCPDQFGLYEMKYMAEKTGGYIVFNEEFNSDPFRETFRKIFDKDQNDELRFASAARIDMFVCKEVKIQGAFGSCSSLKKGGPMVAETPIGQGGTTQWYIGGMDRNSTLTFMLDLSAHNKEQNQAKRAFFQFQTTYKSPSGETKLRVTTFFRKFADPISNFELVQGFDQEAACVLMARLGIQKSESEEPIEILKWLDRTLIRFVTRFAEYKPNITDSFKLHDNLALYPQFMYHLRRSHFTQIFGLNPDTISYYRCTFNRENVSNCQVMIQPAIFSYSIQNPSPSPVSLDDTAMRKDVILLLDNYFQVITWLGPQIKQWKDKEYHLDPTYISFKNLLDSPMEDVKAILEDRFPTPIFYETYENHTKERYLKSRINPTGKNQDLIDSGHTQTDDASLNQFMDHLIKLAVSQPNS</sequence>
<gene>
    <name evidence="15" type="ORF">TTHERM_00474750</name>
</gene>
<dbReference type="Pfam" id="PF08033">
    <property type="entry name" value="Sec23_BS"/>
    <property type="match status" value="1"/>
</dbReference>
<evidence type="ECO:0000256" key="6">
    <source>
        <dbReference type="ARBA" id="ARBA00022892"/>
    </source>
</evidence>
<dbReference type="Pfam" id="PF04811">
    <property type="entry name" value="Sec23_trunk"/>
    <property type="match status" value="1"/>
</dbReference>
<dbReference type="InParanoid" id="I7MM01"/>
<evidence type="ECO:0000256" key="5">
    <source>
        <dbReference type="ARBA" id="ARBA00022833"/>
    </source>
</evidence>
<dbReference type="InterPro" id="IPR037364">
    <property type="entry name" value="Sec23"/>
</dbReference>
<dbReference type="Pfam" id="PF04810">
    <property type="entry name" value="zf-Sec23_Sec24"/>
    <property type="match status" value="1"/>
</dbReference>
<feature type="domain" description="Sec23/Sec24 trunk" evidence="12">
    <location>
        <begin position="119"/>
        <end position="378"/>
    </location>
</feature>
<feature type="domain" description="Sec23/Sec24 helical" evidence="13">
    <location>
        <begin position="506"/>
        <end position="603"/>
    </location>
</feature>
<evidence type="ECO:0000256" key="1">
    <source>
        <dbReference type="ARBA" id="ARBA00009210"/>
    </source>
</evidence>
<evidence type="ECO:0000313" key="16">
    <source>
        <dbReference type="Proteomes" id="UP000009168"/>
    </source>
</evidence>
<dbReference type="GO" id="GO:0070971">
    <property type="term" value="C:endoplasmic reticulum exit site"/>
    <property type="evidence" value="ECO:0007669"/>
    <property type="project" value="TreeGrafter"/>
</dbReference>
<feature type="domain" description="Zinc finger Sec23/Sec24-type" evidence="11">
    <location>
        <begin position="55"/>
        <end position="91"/>
    </location>
</feature>
<evidence type="ECO:0000256" key="3">
    <source>
        <dbReference type="ARBA" id="ARBA00022723"/>
    </source>
</evidence>
<evidence type="ECO:0000259" key="11">
    <source>
        <dbReference type="Pfam" id="PF04810"/>
    </source>
</evidence>
<dbReference type="GO" id="GO:0090110">
    <property type="term" value="P:COPII-coated vesicle cargo loading"/>
    <property type="evidence" value="ECO:0007669"/>
    <property type="project" value="TreeGrafter"/>
</dbReference>
<dbReference type="EMBL" id="GG662472">
    <property type="protein sequence ID" value="EAS03713.1"/>
    <property type="molecule type" value="Genomic_DNA"/>
</dbReference>
<dbReference type="OrthoDB" id="10256289at2759"/>
<dbReference type="GO" id="GO:0008270">
    <property type="term" value="F:zinc ion binding"/>
    <property type="evidence" value="ECO:0007669"/>
    <property type="project" value="InterPro"/>
</dbReference>
<keyword evidence="7 10" id="KW-0653">Protein transport</keyword>
<proteinExistence type="inferred from homology"/>
<dbReference type="GO" id="GO:0006886">
    <property type="term" value="P:intracellular protein transport"/>
    <property type="evidence" value="ECO:0007669"/>
    <property type="project" value="InterPro"/>
</dbReference>
<dbReference type="SUPFAM" id="SSF81811">
    <property type="entry name" value="Helical domain of Sec23/24"/>
    <property type="match status" value="1"/>
</dbReference>
<keyword evidence="2 10" id="KW-0813">Transport</keyword>
<comment type="similarity">
    <text evidence="1 10">Belongs to the SEC23/SEC24 family. SEC23 subfamily.</text>
</comment>
<dbReference type="InterPro" id="IPR036174">
    <property type="entry name" value="Znf_Sec23_Sec24_sf"/>
</dbReference>
<dbReference type="GO" id="GO:0005789">
    <property type="term" value="C:endoplasmic reticulum membrane"/>
    <property type="evidence" value="ECO:0007669"/>
    <property type="project" value="UniProtKB-SubCell"/>
</dbReference>
<dbReference type="InterPro" id="IPR036180">
    <property type="entry name" value="Gelsolin-like_dom_sf"/>
</dbReference>
<evidence type="ECO:0000256" key="9">
    <source>
        <dbReference type="ARBA" id="ARBA00023329"/>
    </source>
</evidence>